<evidence type="ECO:0000313" key="2">
    <source>
        <dbReference type="Proteomes" id="UP000823775"/>
    </source>
</evidence>
<sequence>MLMEGVVPNELTMASILKACSSLAALEQGKQIHAHIVKHGFSLEVPIGSALSTMYAKSGSLHDGNLVFRRMPARDLVSWNSMMRILLSAGRNYRNYELGAYAGEKLMELGSQESSSYVLLSSIYSALGRLEDVERVRRLMNIRGVNRSLDVAGLI</sequence>
<comment type="caution">
    <text evidence="1">The sequence shown here is derived from an EMBL/GenBank/DDBJ whole genome shotgun (WGS) entry which is preliminary data.</text>
</comment>
<evidence type="ECO:0000313" key="1">
    <source>
        <dbReference type="EMBL" id="MCE3049430.1"/>
    </source>
</evidence>
<accession>A0ABS8WIU4</accession>
<dbReference type="InterPro" id="IPR011990">
    <property type="entry name" value="TPR-like_helical_dom_sf"/>
</dbReference>
<dbReference type="InterPro" id="IPR046848">
    <property type="entry name" value="E_motif"/>
</dbReference>
<dbReference type="Pfam" id="PF20431">
    <property type="entry name" value="E_motif"/>
    <property type="match status" value="1"/>
</dbReference>
<dbReference type="PANTHER" id="PTHR47926">
    <property type="entry name" value="PENTATRICOPEPTIDE REPEAT-CONTAINING PROTEIN"/>
    <property type="match status" value="1"/>
</dbReference>
<proteinExistence type="predicted"/>
<evidence type="ECO:0008006" key="3">
    <source>
        <dbReference type="Google" id="ProtNLM"/>
    </source>
</evidence>
<dbReference type="PANTHER" id="PTHR47926:SF521">
    <property type="entry name" value="PENTATRICOPEPTIDE REPEAT-CONTAINING PROTEIN"/>
    <property type="match status" value="1"/>
</dbReference>
<dbReference type="EMBL" id="JACEIK010006881">
    <property type="protein sequence ID" value="MCE3049430.1"/>
    <property type="molecule type" value="Genomic_DNA"/>
</dbReference>
<gene>
    <name evidence="1" type="ORF">HAX54_044810</name>
</gene>
<dbReference type="Gene3D" id="1.25.40.10">
    <property type="entry name" value="Tetratricopeptide repeat domain"/>
    <property type="match status" value="1"/>
</dbReference>
<protein>
    <recommendedName>
        <fullName evidence="3">Pentatricopeptide repeat-containing protein</fullName>
    </recommendedName>
</protein>
<name>A0ABS8WIU4_DATST</name>
<keyword evidence="2" id="KW-1185">Reference proteome</keyword>
<reference evidence="1 2" key="1">
    <citation type="journal article" date="2021" name="BMC Genomics">
        <title>Datura genome reveals duplications of psychoactive alkaloid biosynthetic genes and high mutation rate following tissue culture.</title>
        <authorList>
            <person name="Rajewski A."/>
            <person name="Carter-House D."/>
            <person name="Stajich J."/>
            <person name="Litt A."/>
        </authorList>
    </citation>
    <scope>NUCLEOTIDE SEQUENCE [LARGE SCALE GENOMIC DNA]</scope>
    <source>
        <strain evidence="1">AR-01</strain>
    </source>
</reference>
<dbReference type="InterPro" id="IPR046960">
    <property type="entry name" value="PPR_At4g14850-like_plant"/>
</dbReference>
<dbReference type="Proteomes" id="UP000823775">
    <property type="component" value="Unassembled WGS sequence"/>
</dbReference>
<organism evidence="1 2">
    <name type="scientific">Datura stramonium</name>
    <name type="common">Jimsonweed</name>
    <name type="synonym">Common thornapple</name>
    <dbReference type="NCBI Taxonomy" id="4076"/>
    <lineage>
        <taxon>Eukaryota</taxon>
        <taxon>Viridiplantae</taxon>
        <taxon>Streptophyta</taxon>
        <taxon>Embryophyta</taxon>
        <taxon>Tracheophyta</taxon>
        <taxon>Spermatophyta</taxon>
        <taxon>Magnoliopsida</taxon>
        <taxon>eudicotyledons</taxon>
        <taxon>Gunneridae</taxon>
        <taxon>Pentapetalae</taxon>
        <taxon>asterids</taxon>
        <taxon>lamiids</taxon>
        <taxon>Solanales</taxon>
        <taxon>Solanaceae</taxon>
        <taxon>Solanoideae</taxon>
        <taxon>Datureae</taxon>
        <taxon>Datura</taxon>
    </lineage>
</organism>